<dbReference type="SMART" id="SM00317">
    <property type="entry name" value="SET"/>
    <property type="match status" value="1"/>
</dbReference>
<dbReference type="AlphaFoldDB" id="A0A2A9PBE7"/>
<feature type="domain" description="SET" evidence="2">
    <location>
        <begin position="136"/>
        <end position="298"/>
    </location>
</feature>
<dbReference type="EMBL" id="LAZP02000311">
    <property type="protein sequence ID" value="PFH58247.1"/>
    <property type="molecule type" value="Genomic_DNA"/>
</dbReference>
<dbReference type="Proteomes" id="UP000037136">
    <property type="component" value="Unassembled WGS sequence"/>
</dbReference>
<proteinExistence type="predicted"/>
<reference evidence="3 4" key="2">
    <citation type="journal article" date="2017" name="Sci. Rep.">
        <title>Ant-infecting Ophiocordyceps genomes reveal a high diversity of potential behavioral manipulation genes and a possible major role for enterotoxins.</title>
        <authorList>
            <person name="de Bekker C."/>
            <person name="Ohm R.A."/>
            <person name="Evans H.C."/>
            <person name="Brachmann A."/>
            <person name="Hughes D.P."/>
        </authorList>
    </citation>
    <scope>NUCLEOTIDE SEQUENCE [LARGE SCALE GENOMIC DNA]</scope>
    <source>
        <strain evidence="3 4">SC16a</strain>
    </source>
</reference>
<dbReference type="CDD" id="cd20071">
    <property type="entry name" value="SET_SMYD"/>
    <property type="match status" value="1"/>
</dbReference>
<dbReference type="PANTHER" id="PTHR47332">
    <property type="entry name" value="SET DOMAIN-CONTAINING PROTEIN 5"/>
    <property type="match status" value="1"/>
</dbReference>
<evidence type="ECO:0000259" key="2">
    <source>
        <dbReference type="PROSITE" id="PS50280"/>
    </source>
</evidence>
<dbReference type="Pfam" id="PF00856">
    <property type="entry name" value="SET"/>
    <property type="match status" value="1"/>
</dbReference>
<feature type="chain" id="PRO_5011976038" description="SET domain-containing protein" evidence="1">
    <location>
        <begin position="21"/>
        <end position="438"/>
    </location>
</feature>
<dbReference type="OrthoDB" id="265717at2759"/>
<feature type="signal peptide" evidence="1">
    <location>
        <begin position="1"/>
        <end position="20"/>
    </location>
</feature>
<keyword evidence="1" id="KW-0732">Signal</keyword>
<reference evidence="3 4" key="1">
    <citation type="journal article" date="2015" name="BMC Genomics">
        <title>Gene expression during zombie ant biting behavior reflects the complexity underlying fungal parasitic behavioral manipulation.</title>
        <authorList>
            <person name="de Bekker C."/>
            <person name="Ohm R.A."/>
            <person name="Loreto R.G."/>
            <person name="Sebastian A."/>
            <person name="Albert I."/>
            <person name="Merrow M."/>
            <person name="Brachmann A."/>
            <person name="Hughes D.P."/>
        </authorList>
    </citation>
    <scope>NUCLEOTIDE SEQUENCE [LARGE SCALE GENOMIC DNA]</scope>
    <source>
        <strain evidence="3 4">SC16a</strain>
    </source>
</reference>
<comment type="caution">
    <text evidence="3">The sequence shown here is derived from an EMBL/GenBank/DDBJ whole genome shotgun (WGS) entry which is preliminary data.</text>
</comment>
<gene>
    <name evidence="3" type="ORF">XA68_13980</name>
</gene>
<dbReference type="SUPFAM" id="SSF82199">
    <property type="entry name" value="SET domain"/>
    <property type="match status" value="1"/>
</dbReference>
<keyword evidence="4" id="KW-1185">Reference proteome</keyword>
<name>A0A2A9PBE7_OPHUN</name>
<dbReference type="InterPro" id="IPR053185">
    <property type="entry name" value="SET_domain_protein"/>
</dbReference>
<evidence type="ECO:0000313" key="4">
    <source>
        <dbReference type="Proteomes" id="UP000037136"/>
    </source>
</evidence>
<dbReference type="STRING" id="268505.A0A2A9PBE7"/>
<dbReference type="PROSITE" id="PS50280">
    <property type="entry name" value="SET"/>
    <property type="match status" value="1"/>
</dbReference>
<protein>
    <recommendedName>
        <fullName evidence="2">SET domain-containing protein</fullName>
    </recommendedName>
</protein>
<dbReference type="InterPro" id="IPR001214">
    <property type="entry name" value="SET_dom"/>
</dbReference>
<accession>A0A2A9PBE7</accession>
<dbReference type="Gene3D" id="2.170.270.10">
    <property type="entry name" value="SET domain"/>
    <property type="match status" value="1"/>
</dbReference>
<organism evidence="3 4">
    <name type="scientific">Ophiocordyceps unilateralis</name>
    <name type="common">Zombie-ant fungus</name>
    <name type="synonym">Torrubia unilateralis</name>
    <dbReference type="NCBI Taxonomy" id="268505"/>
    <lineage>
        <taxon>Eukaryota</taxon>
        <taxon>Fungi</taxon>
        <taxon>Dikarya</taxon>
        <taxon>Ascomycota</taxon>
        <taxon>Pezizomycotina</taxon>
        <taxon>Sordariomycetes</taxon>
        <taxon>Hypocreomycetidae</taxon>
        <taxon>Hypocreales</taxon>
        <taxon>Ophiocordycipitaceae</taxon>
        <taxon>Ophiocordyceps</taxon>
    </lineage>
</organism>
<dbReference type="InterPro" id="IPR046341">
    <property type="entry name" value="SET_dom_sf"/>
</dbReference>
<sequence>MASLSTLVSVVFFFVARSFGCLESQFGDLCTSSPLRRGWAQLDGILQRPLSSGALQSPLNEDPIPAASPSSPWSYTGDCAQELGDESPTCVYANRSFANGRGISIITTPERAAYIAKTPAFLDSSILSHVNDYSSPPYEERELPGRGRGLIANKTLRRGDVIFSSTPILILDSDSFEFEQDSVQEGQRYAAVVNLPSKTEMLFWGLYGQLWQDPITDRVNTNSFAADIDDENFSVVFPEIAVCCTSLTRDTRLLTKRQRLNHDCRPNAEYYFNSRTLTQDVVASTTIHPGTEITISYIDVSQPRDKRVSQLANWGINCSCHACTRSATLTAASDARLAQISELDRNLSREIARPELPEKLLSLYKEEGLFGFLGAAYRFAALSYCAEGQRSQAVKYAQMAFDSALSDNALNLDQALHMKRLAQRPEEQMCWQFRQRFE</sequence>
<evidence type="ECO:0000256" key="1">
    <source>
        <dbReference type="SAM" id="SignalP"/>
    </source>
</evidence>
<evidence type="ECO:0000313" key="3">
    <source>
        <dbReference type="EMBL" id="PFH58247.1"/>
    </source>
</evidence>
<dbReference type="PANTHER" id="PTHR47332:SF6">
    <property type="entry name" value="SET DOMAIN-CONTAINING PROTEIN"/>
    <property type="match status" value="1"/>
</dbReference>